<gene>
    <name evidence="2" type="ORF">GCM10009639_20030</name>
</gene>
<name>A0ABP4IM30_9ACTN</name>
<proteinExistence type="predicted"/>
<evidence type="ECO:0000256" key="1">
    <source>
        <dbReference type="SAM" id="Phobius"/>
    </source>
</evidence>
<comment type="caution">
    <text evidence="2">The sequence shown here is derived from an EMBL/GenBank/DDBJ whole genome shotgun (WGS) entry which is preliminary data.</text>
</comment>
<dbReference type="EMBL" id="BAAAKJ010000105">
    <property type="protein sequence ID" value="GAA1390901.1"/>
    <property type="molecule type" value="Genomic_DNA"/>
</dbReference>
<keyword evidence="3" id="KW-1185">Reference proteome</keyword>
<dbReference type="Proteomes" id="UP001499863">
    <property type="component" value="Unassembled WGS sequence"/>
</dbReference>
<feature type="transmembrane region" description="Helical" evidence="1">
    <location>
        <begin position="6"/>
        <end position="30"/>
    </location>
</feature>
<organism evidence="2 3">
    <name type="scientific">Kitasatospora putterlickiae</name>
    <dbReference type="NCBI Taxonomy" id="221725"/>
    <lineage>
        <taxon>Bacteria</taxon>
        <taxon>Bacillati</taxon>
        <taxon>Actinomycetota</taxon>
        <taxon>Actinomycetes</taxon>
        <taxon>Kitasatosporales</taxon>
        <taxon>Streptomycetaceae</taxon>
        <taxon>Kitasatospora</taxon>
    </lineage>
</organism>
<reference evidence="3" key="1">
    <citation type="journal article" date="2019" name="Int. J. Syst. Evol. Microbiol.">
        <title>The Global Catalogue of Microorganisms (GCM) 10K type strain sequencing project: providing services to taxonomists for standard genome sequencing and annotation.</title>
        <authorList>
            <consortium name="The Broad Institute Genomics Platform"/>
            <consortium name="The Broad Institute Genome Sequencing Center for Infectious Disease"/>
            <person name="Wu L."/>
            <person name="Ma J."/>
        </authorList>
    </citation>
    <scope>NUCLEOTIDE SEQUENCE [LARGE SCALE GENOMIC DNA]</scope>
    <source>
        <strain evidence="3">JCM 12393</strain>
    </source>
</reference>
<sequence length="136" mass="14523">MSMVGTAGWLVPVAGLVGAVLGGVLSPWVGARFARHTAKRQAFDKAIAAVRTVQVARHYASNVPAGLLGGLDQGSADEFNIELRKTGVQRFIEATYEAKVALAALEPYGNLFRDGDGWEITESEADALLARLKRAR</sequence>
<dbReference type="RefSeq" id="WP_344331707.1">
    <property type="nucleotide sequence ID" value="NZ_BAAAKJ010000105.1"/>
</dbReference>
<accession>A0ABP4IM30</accession>
<keyword evidence="1" id="KW-0472">Membrane</keyword>
<evidence type="ECO:0000313" key="2">
    <source>
        <dbReference type="EMBL" id="GAA1390901.1"/>
    </source>
</evidence>
<protein>
    <submittedName>
        <fullName evidence="2">Uncharacterized protein</fullName>
    </submittedName>
</protein>
<keyword evidence="1" id="KW-0812">Transmembrane</keyword>
<evidence type="ECO:0000313" key="3">
    <source>
        <dbReference type="Proteomes" id="UP001499863"/>
    </source>
</evidence>
<keyword evidence="1" id="KW-1133">Transmembrane helix</keyword>